<proteinExistence type="predicted"/>
<dbReference type="AlphaFoldDB" id="A0A964BPF7"/>
<comment type="caution">
    <text evidence="1">The sequence shown here is derived from an EMBL/GenBank/DDBJ whole genome shotgun (WGS) entry which is preliminary data.</text>
</comment>
<name>A0A964BPF7_9CYAN</name>
<organism evidence="1 2">
    <name type="scientific">Waterburya agarophytonicola KI4</name>
    <dbReference type="NCBI Taxonomy" id="2874699"/>
    <lineage>
        <taxon>Bacteria</taxon>
        <taxon>Bacillati</taxon>
        <taxon>Cyanobacteriota</taxon>
        <taxon>Cyanophyceae</taxon>
        <taxon>Pleurocapsales</taxon>
        <taxon>Hyellaceae</taxon>
        <taxon>Waterburya</taxon>
        <taxon>Waterburya agarophytonicola</taxon>
    </lineage>
</organism>
<keyword evidence="2" id="KW-1185">Reference proteome</keyword>
<dbReference type="Gene3D" id="2.60.120.380">
    <property type="match status" value="1"/>
</dbReference>
<evidence type="ECO:0000313" key="1">
    <source>
        <dbReference type="EMBL" id="MCC0176391.1"/>
    </source>
</evidence>
<dbReference type="Proteomes" id="UP000729733">
    <property type="component" value="Unassembled WGS sequence"/>
</dbReference>
<gene>
    <name evidence="1" type="ORF">I4641_05295</name>
</gene>
<dbReference type="RefSeq" id="WP_229639432.1">
    <property type="nucleotide sequence ID" value="NZ_JADWDC010000009.1"/>
</dbReference>
<protein>
    <submittedName>
        <fullName evidence="1">Uncharacterized protein</fullName>
    </submittedName>
</protein>
<accession>A0A964BPF7</accession>
<evidence type="ECO:0000313" key="2">
    <source>
        <dbReference type="Proteomes" id="UP000729733"/>
    </source>
</evidence>
<reference evidence="1" key="1">
    <citation type="journal article" date="2021" name="Antonie Van Leeuwenhoek">
        <title>Draft genome and description of Waterburya agarophytonicola gen. nov. sp. nov. (Pleurocapsales, Cyanobacteria): a seaweed symbiont.</title>
        <authorList>
            <person name="Bonthond G."/>
            <person name="Shalygin S."/>
            <person name="Bayer T."/>
            <person name="Weinberger F."/>
        </authorList>
    </citation>
    <scope>NUCLEOTIDE SEQUENCE</scope>
    <source>
        <strain evidence="1">KI4</strain>
    </source>
</reference>
<dbReference type="EMBL" id="JADWDC010000009">
    <property type="protein sequence ID" value="MCC0176391.1"/>
    <property type="molecule type" value="Genomic_DNA"/>
</dbReference>
<sequence>MLLTNSYSELTFQVGSQESFFVSVETKGANQIGEYNLTVDSINVNNFNLENQSLTAIDSIQTIDTVTGSLTDTDLESSIEIVEEDSYLIKNVEVGQEIKVSFSSDVFDGKLDLLQIDSTGSIQSILDETNEVIGIGTTETATFIVEADANYLISVMGGTNSADAIKVGEYNLISELI</sequence>